<evidence type="ECO:0000259" key="1">
    <source>
        <dbReference type="Pfam" id="PF04168"/>
    </source>
</evidence>
<feature type="domain" description="Circularly permuted ATP-grasp type 2" evidence="2">
    <location>
        <begin position="91"/>
        <end position="470"/>
    </location>
</feature>
<name>A0ABT0B2E6_9SPHN</name>
<evidence type="ECO:0000313" key="4">
    <source>
        <dbReference type="Proteomes" id="UP001162880"/>
    </source>
</evidence>
<keyword evidence="4" id="KW-1185">Reference proteome</keyword>
<sequence length="829" mass="90256">MAKKPSVSTVERPAGWLEGYPVEIAGGDLYGDASGAAAVRWKSVAEGLAASSDGDLAALQDAASRHAQDLGLAFRVTGDEDERGWPITAMPLVISADEWATVERGLIQRATMFEQLAADVYGEQRLVKEGHLPAAVVAGSPFFARKMLGNIPPQGNFLHVYSADLARGPRGQWRVLQDRVRIAAGVGHALENRLTMLRASGSVLADNRVRRVSEFFALMRDGMAAACGRDQPRIALLTPGRFNQSYAEQAHLARYLGFPLVEGRDLSVMDNRLYVGTIAGPKRVDAVWRWINTTSLDPLSFDSKSQLGVANLFEAWAAGGVGMVNWPGAEVLETPAFAAFMPRLCKVLLGEEPMLPNIATWWCGQVAESATVSGRLDELALLPAFGLPVEGLQTRQPVAGASLEPDERQKLLEAMQRRPMDYCGQEIVHLSTTPAVIDGAIVPRPFTVRAFVARTADGQWSVMPGGLARLSSSNALPTSLMGAGDLSADVWVVDQRPAGPATAARAVEEPAISRGGGILASQAADNLFWFGRYNERAETVVRIVRTLLGSTMEGDIGIDGEGVRVRGLVDLLLEFNAIAPATAGNLPAAVCARALTETRLPGGVAALMRRRMQTGLALRERFARDFWRIVSRPMPSVDASRPQSMLASARWLTEHFSALAGLVSEDMVRSAAWRFLQIGHRIERGQAICRMASKLSAEESSAQSLGMLLDLCDSQIIYRSRYLTGPMTNPVRDLVLLDPDNPRALKYQVAQIVEHLSALPSLRDDNIPEPPLRAARALAGELEAVLAPEMTPERLETIEKQLQHLSDEISERYFLKFDREEAEKRTRLL</sequence>
<organism evidence="3 4">
    <name type="scientific">Novosphingobium album</name>
    <name type="common">ex Hu et al. 2023</name>
    <dbReference type="NCBI Taxonomy" id="2930093"/>
    <lineage>
        <taxon>Bacteria</taxon>
        <taxon>Pseudomonadati</taxon>
        <taxon>Pseudomonadota</taxon>
        <taxon>Alphaproteobacteria</taxon>
        <taxon>Sphingomonadales</taxon>
        <taxon>Sphingomonadaceae</taxon>
        <taxon>Novosphingobium</taxon>
    </lineage>
</organism>
<dbReference type="InterPro" id="IPR007296">
    <property type="entry name" value="DUF403"/>
</dbReference>
<dbReference type="PANTHER" id="PTHR34595">
    <property type="entry name" value="BLR5612 PROTEIN"/>
    <property type="match status" value="1"/>
</dbReference>
<dbReference type="InterPro" id="IPR051680">
    <property type="entry name" value="ATP-dep_Glu-Cys_Ligase-2"/>
</dbReference>
<dbReference type="Pfam" id="PF14403">
    <property type="entry name" value="CP_ATPgrasp_2"/>
    <property type="match status" value="1"/>
</dbReference>
<proteinExistence type="predicted"/>
<accession>A0ABT0B2E6</accession>
<dbReference type="SUPFAM" id="SSF56059">
    <property type="entry name" value="Glutathione synthetase ATP-binding domain-like"/>
    <property type="match status" value="1"/>
</dbReference>
<dbReference type="Proteomes" id="UP001162880">
    <property type="component" value="Unassembled WGS sequence"/>
</dbReference>
<dbReference type="PANTHER" id="PTHR34595:SF2">
    <property type="entry name" value="BLR2978 PROTEIN"/>
    <property type="match status" value="1"/>
</dbReference>
<comment type="caution">
    <text evidence="3">The sequence shown here is derived from an EMBL/GenBank/DDBJ whole genome shotgun (WGS) entry which is preliminary data.</text>
</comment>
<evidence type="ECO:0000313" key="3">
    <source>
        <dbReference type="EMBL" id="MCJ2179217.1"/>
    </source>
</evidence>
<protein>
    <submittedName>
        <fullName evidence="3">Circularly permuted type 2 ATP-grasp protein</fullName>
    </submittedName>
</protein>
<gene>
    <name evidence="3" type="ORF">MTR64_11615</name>
</gene>
<evidence type="ECO:0000259" key="2">
    <source>
        <dbReference type="Pfam" id="PF14403"/>
    </source>
</evidence>
<feature type="domain" description="DUF403" evidence="1">
    <location>
        <begin position="519"/>
        <end position="814"/>
    </location>
</feature>
<dbReference type="Pfam" id="PF04168">
    <property type="entry name" value="Alpha-E"/>
    <property type="match status" value="1"/>
</dbReference>
<reference evidence="3" key="1">
    <citation type="submission" date="2022-03" db="EMBL/GenBank/DDBJ databases">
        <title>Identification of a novel bacterium isolated from mangrove sediments.</title>
        <authorList>
            <person name="Pan X."/>
        </authorList>
    </citation>
    <scope>NUCLEOTIDE SEQUENCE</scope>
    <source>
        <strain evidence="3">B2580</strain>
    </source>
</reference>
<dbReference type="RefSeq" id="WP_243993972.1">
    <property type="nucleotide sequence ID" value="NZ_JALHLE010000016.1"/>
</dbReference>
<dbReference type="Gene3D" id="3.40.50.11290">
    <property type="match status" value="1"/>
</dbReference>
<dbReference type="InterPro" id="IPR025841">
    <property type="entry name" value="CP_ATPgrasp_2"/>
</dbReference>
<dbReference type="EMBL" id="JALHLE010000016">
    <property type="protein sequence ID" value="MCJ2179217.1"/>
    <property type="molecule type" value="Genomic_DNA"/>
</dbReference>